<keyword evidence="2" id="KW-1185">Reference proteome</keyword>
<sequence length="101" mass="11347">MHTNHQIRFVKKSASQNIAERIASIGGVNPDGTTWEISQAQAVIGIESGRWMFYIHCNEEFSKVIVAVSTDAEKYLKTEMDLFDMSLLLLLPDYPMGLQLG</sequence>
<reference evidence="1 2" key="1">
    <citation type="submission" date="2018-04" db="EMBL/GenBank/DDBJ databases">
        <title>Genome sequencing of Flavobacterium sp. HYN0048.</title>
        <authorList>
            <person name="Yi H."/>
            <person name="Baek C."/>
        </authorList>
    </citation>
    <scope>NUCLEOTIDE SEQUENCE [LARGE SCALE GENOMIC DNA]</scope>
    <source>
        <strain evidence="1 2">HYN0048</strain>
    </source>
</reference>
<name>A0A2S0RFB6_9FLAO</name>
<dbReference type="EMBL" id="CP028811">
    <property type="protein sequence ID" value="AWA30453.1"/>
    <property type="molecule type" value="Genomic_DNA"/>
</dbReference>
<evidence type="ECO:0000313" key="2">
    <source>
        <dbReference type="Proteomes" id="UP000244193"/>
    </source>
</evidence>
<dbReference type="RefSeq" id="WP_108371403.1">
    <property type="nucleotide sequence ID" value="NZ_CP028811.1"/>
</dbReference>
<accession>A0A2S0RFB6</accession>
<dbReference type="Pfam" id="PF13031">
    <property type="entry name" value="DUF3892"/>
    <property type="match status" value="1"/>
</dbReference>
<protein>
    <submittedName>
        <fullName evidence="1">DUF3892 domain-containing protein</fullName>
    </submittedName>
</protein>
<gene>
    <name evidence="1" type="ORF">HYN48_10345</name>
</gene>
<proteinExistence type="predicted"/>
<evidence type="ECO:0000313" key="1">
    <source>
        <dbReference type="EMBL" id="AWA30453.1"/>
    </source>
</evidence>
<dbReference type="AlphaFoldDB" id="A0A2S0RFB6"/>
<dbReference type="Proteomes" id="UP000244193">
    <property type="component" value="Chromosome"/>
</dbReference>
<organism evidence="1 2">
    <name type="scientific">Flavobacterium magnum</name>
    <dbReference type="NCBI Taxonomy" id="2162713"/>
    <lineage>
        <taxon>Bacteria</taxon>
        <taxon>Pseudomonadati</taxon>
        <taxon>Bacteroidota</taxon>
        <taxon>Flavobacteriia</taxon>
        <taxon>Flavobacteriales</taxon>
        <taxon>Flavobacteriaceae</taxon>
        <taxon>Flavobacterium</taxon>
    </lineage>
</organism>
<dbReference type="KEGG" id="fmg:HYN48_10345"/>
<dbReference type="OrthoDB" id="826539at2"/>
<dbReference type="InterPro" id="IPR024997">
    <property type="entry name" value="DUF3892"/>
</dbReference>